<dbReference type="OrthoDB" id="554695at2"/>
<feature type="transmembrane region" description="Helical" evidence="8">
    <location>
        <begin position="230"/>
        <end position="248"/>
    </location>
</feature>
<evidence type="ECO:0000313" key="9">
    <source>
        <dbReference type="EMBL" id="EAR59580.1"/>
    </source>
</evidence>
<evidence type="ECO:0000256" key="2">
    <source>
        <dbReference type="ARBA" id="ARBA00009142"/>
    </source>
</evidence>
<evidence type="ECO:0000256" key="7">
    <source>
        <dbReference type="ARBA" id="ARBA00023136"/>
    </source>
</evidence>
<feature type="transmembrane region" description="Helical" evidence="8">
    <location>
        <begin position="47"/>
        <end position="66"/>
    </location>
</feature>
<reference evidence="9 10" key="1">
    <citation type="submission" date="2006-02" db="EMBL/GenBank/DDBJ databases">
        <authorList>
            <person name="Pinhassi J."/>
            <person name="Pedros-Alio C."/>
            <person name="Ferriera S."/>
            <person name="Johnson J."/>
            <person name="Kravitz S."/>
            <person name="Halpern A."/>
            <person name="Remington K."/>
            <person name="Beeson K."/>
            <person name="Tran B."/>
            <person name="Rogers Y.-H."/>
            <person name="Friedman R."/>
            <person name="Venter J.C."/>
        </authorList>
    </citation>
    <scope>NUCLEOTIDE SEQUENCE [LARGE SCALE GENOMIC DNA]</scope>
    <source>
        <strain evidence="9 10">MED92</strain>
    </source>
</reference>
<organism evidence="9 10">
    <name type="scientific">Neptuniibacter caesariensis</name>
    <dbReference type="NCBI Taxonomy" id="207954"/>
    <lineage>
        <taxon>Bacteria</taxon>
        <taxon>Pseudomonadati</taxon>
        <taxon>Pseudomonadota</taxon>
        <taxon>Gammaproteobacteria</taxon>
        <taxon>Oceanospirillales</taxon>
        <taxon>Oceanospirillaceae</taxon>
        <taxon>Neptuniibacter</taxon>
    </lineage>
</organism>
<dbReference type="PANTHER" id="PTHR30269:SF0">
    <property type="entry name" value="MEMBRANE TRANSPORTER PROTEIN YFCA-RELATED"/>
    <property type="match status" value="1"/>
</dbReference>
<gene>
    <name evidence="9" type="ORF">MED92_14193</name>
</gene>
<dbReference type="Pfam" id="PF01925">
    <property type="entry name" value="TauE"/>
    <property type="match status" value="1"/>
</dbReference>
<protein>
    <recommendedName>
        <fullName evidence="8">Probable membrane transporter protein</fullName>
    </recommendedName>
</protein>
<comment type="similarity">
    <text evidence="2 8">Belongs to the 4-toluene sulfonate uptake permease (TSUP) (TC 2.A.102) family.</text>
</comment>
<feature type="transmembrane region" description="Helical" evidence="8">
    <location>
        <begin position="131"/>
        <end position="151"/>
    </location>
</feature>
<feature type="transmembrane region" description="Helical" evidence="8">
    <location>
        <begin position="78"/>
        <end position="95"/>
    </location>
</feature>
<keyword evidence="4 8" id="KW-1003">Cell membrane</keyword>
<dbReference type="GO" id="GO:0005886">
    <property type="term" value="C:plasma membrane"/>
    <property type="evidence" value="ECO:0007669"/>
    <property type="project" value="UniProtKB-SubCell"/>
</dbReference>
<feature type="transmembrane region" description="Helical" evidence="8">
    <location>
        <begin position="188"/>
        <end position="210"/>
    </location>
</feature>
<name>A0A7U8C133_NEPCE</name>
<keyword evidence="6 8" id="KW-1133">Transmembrane helix</keyword>
<dbReference type="InterPro" id="IPR002781">
    <property type="entry name" value="TM_pro_TauE-like"/>
</dbReference>
<evidence type="ECO:0000256" key="3">
    <source>
        <dbReference type="ARBA" id="ARBA00022448"/>
    </source>
</evidence>
<evidence type="ECO:0000256" key="4">
    <source>
        <dbReference type="ARBA" id="ARBA00022475"/>
    </source>
</evidence>
<keyword evidence="7 8" id="KW-0472">Membrane</keyword>
<dbReference type="PANTHER" id="PTHR30269">
    <property type="entry name" value="TRANSMEMBRANE PROTEIN YFCA"/>
    <property type="match status" value="1"/>
</dbReference>
<evidence type="ECO:0000256" key="8">
    <source>
        <dbReference type="RuleBase" id="RU363041"/>
    </source>
</evidence>
<evidence type="ECO:0000256" key="6">
    <source>
        <dbReference type="ARBA" id="ARBA00022989"/>
    </source>
</evidence>
<evidence type="ECO:0000313" key="10">
    <source>
        <dbReference type="Proteomes" id="UP000002171"/>
    </source>
</evidence>
<keyword evidence="5 8" id="KW-0812">Transmembrane</keyword>
<feature type="transmembrane region" description="Helical" evidence="8">
    <location>
        <begin position="101"/>
        <end position="119"/>
    </location>
</feature>
<feature type="transmembrane region" description="Helical" evidence="8">
    <location>
        <begin position="157"/>
        <end position="176"/>
    </location>
</feature>
<proteinExistence type="inferred from homology"/>
<comment type="subcellular location">
    <subcellularLocation>
        <location evidence="1 8">Cell membrane</location>
        <topology evidence="1 8">Multi-pass membrane protein</topology>
    </subcellularLocation>
</comment>
<dbReference type="RefSeq" id="WP_007020504.1">
    <property type="nucleotide sequence ID" value="NZ_CH724125.1"/>
</dbReference>
<dbReference type="InterPro" id="IPR052017">
    <property type="entry name" value="TSUP"/>
</dbReference>
<keyword evidence="3" id="KW-0813">Transport</keyword>
<dbReference type="EMBL" id="AAOW01000043">
    <property type="protein sequence ID" value="EAR59580.1"/>
    <property type="molecule type" value="Genomic_DNA"/>
</dbReference>
<accession>A0A7U8C133</accession>
<evidence type="ECO:0000256" key="5">
    <source>
        <dbReference type="ARBA" id="ARBA00022692"/>
    </source>
</evidence>
<dbReference type="AlphaFoldDB" id="A0A7U8C133"/>
<sequence length="249" mass="26230">MELELGILLILLITGFAAGLIDAIAGGGGMIALPVLLSCGLTPVEALATNKLQGTFGTFSAARYFIKKRLVDLTQMRVQILCTFIGAVAGTLLIQMLDSSFLATLMPVLLITIAVYFTFSPNISDEEKKHRLGATGFGLVIGTSVGFYDGFFGPGTGTFFTLAYIVLAGYGMAKATAHTKVLNFTSNIASLVFFAIGGHMVWMAGLVMAIGQLIGGRLGAKLVISKGTKLIKPLVVTMTLLLSLKLLLS</sequence>
<keyword evidence="10" id="KW-1185">Reference proteome</keyword>
<dbReference type="Proteomes" id="UP000002171">
    <property type="component" value="Unassembled WGS sequence"/>
</dbReference>
<evidence type="ECO:0000256" key="1">
    <source>
        <dbReference type="ARBA" id="ARBA00004651"/>
    </source>
</evidence>
<comment type="caution">
    <text evidence="9">The sequence shown here is derived from an EMBL/GenBank/DDBJ whole genome shotgun (WGS) entry which is preliminary data.</text>
</comment>